<keyword evidence="2" id="KW-1185">Reference proteome</keyword>
<evidence type="ECO:0000313" key="2">
    <source>
        <dbReference type="Proteomes" id="UP000054805"/>
    </source>
</evidence>
<reference evidence="1 2" key="1">
    <citation type="submission" date="2015-01" db="EMBL/GenBank/DDBJ databases">
        <title>Evolution of Trichinella species and genotypes.</title>
        <authorList>
            <person name="Korhonen P.K."/>
            <person name="Edoardo P."/>
            <person name="Giuseppe L.R."/>
            <person name="Gasser R.B."/>
        </authorList>
    </citation>
    <scope>NUCLEOTIDE SEQUENCE [LARGE SCALE GENOMIC DNA]</scope>
    <source>
        <strain evidence="1">ISS588</strain>
    </source>
</reference>
<sequence length="78" mass="8918">MEMKPSKSRKCLFVLSSGEEDVEPFPGYVKKKFGFSSVSEVRSNEDRMRKHTTICIFPNQQIVDFAKANIYLAIANVE</sequence>
<gene>
    <name evidence="1" type="ORF">T4B_14528</name>
</gene>
<proteinExistence type="predicted"/>
<dbReference type="Proteomes" id="UP000054805">
    <property type="component" value="Unassembled WGS sequence"/>
</dbReference>
<comment type="caution">
    <text evidence="1">The sequence shown here is derived from an EMBL/GenBank/DDBJ whole genome shotgun (WGS) entry which is preliminary data.</text>
</comment>
<accession>A0A0V1I496</accession>
<evidence type="ECO:0000313" key="1">
    <source>
        <dbReference type="EMBL" id="KRZ17690.1"/>
    </source>
</evidence>
<dbReference type="AlphaFoldDB" id="A0A0V1I496"/>
<protein>
    <submittedName>
        <fullName evidence="1">Uncharacterized protein</fullName>
    </submittedName>
</protein>
<dbReference type="EMBL" id="JYDS01000292">
    <property type="protein sequence ID" value="KRZ17690.1"/>
    <property type="molecule type" value="Genomic_DNA"/>
</dbReference>
<organism evidence="1 2">
    <name type="scientific">Trichinella pseudospiralis</name>
    <name type="common">Parasitic roundworm</name>
    <dbReference type="NCBI Taxonomy" id="6337"/>
    <lineage>
        <taxon>Eukaryota</taxon>
        <taxon>Metazoa</taxon>
        <taxon>Ecdysozoa</taxon>
        <taxon>Nematoda</taxon>
        <taxon>Enoplea</taxon>
        <taxon>Dorylaimia</taxon>
        <taxon>Trichinellida</taxon>
        <taxon>Trichinellidae</taxon>
        <taxon>Trichinella</taxon>
    </lineage>
</organism>
<name>A0A0V1I496_TRIPS</name>